<sequence>MRRQTRRLAALSGLLALLLVATALLFVLDRRQDEVAEAQDPRGEAIATATDALEAVLAYDYRSLEESLDRARGFLVGTAAEEYETTAGGLRNLVPQVQAVVTAQVVRIAPVDVADDRGAVRLLAYVDQRSATTVVPSGVDTVTVRMTVVEQDGAWKVSTLEPI</sequence>
<proteinExistence type="predicted"/>
<dbReference type="AlphaFoldDB" id="A0A6J7LGU0"/>
<organism evidence="3">
    <name type="scientific">freshwater metagenome</name>
    <dbReference type="NCBI Taxonomy" id="449393"/>
    <lineage>
        <taxon>unclassified sequences</taxon>
        <taxon>metagenomes</taxon>
        <taxon>ecological metagenomes</taxon>
    </lineage>
</organism>
<gene>
    <name evidence="3" type="ORF">UFOPK3662_04027</name>
</gene>
<dbReference type="EMBL" id="CAFBMW010000080">
    <property type="protein sequence ID" value="CAB4967508.1"/>
    <property type="molecule type" value="Genomic_DNA"/>
</dbReference>
<protein>
    <submittedName>
        <fullName evidence="3">Unannotated protein</fullName>
    </submittedName>
</protein>
<dbReference type="GO" id="GO:0016020">
    <property type="term" value="C:membrane"/>
    <property type="evidence" value="ECO:0007669"/>
    <property type="project" value="UniProtKB-SubCell"/>
</dbReference>
<name>A0A6J7LGU0_9ZZZZ</name>
<comment type="subcellular location">
    <subcellularLocation>
        <location evidence="1">Membrane</location>
    </subcellularLocation>
</comment>
<dbReference type="PANTHER" id="PTHR37042">
    <property type="entry name" value="OUTER MEMBRANE PROTEIN RV1973"/>
    <property type="match status" value="1"/>
</dbReference>
<evidence type="ECO:0000256" key="2">
    <source>
        <dbReference type="ARBA" id="ARBA00023136"/>
    </source>
</evidence>
<accession>A0A6J7LGU0</accession>
<evidence type="ECO:0000313" key="3">
    <source>
        <dbReference type="EMBL" id="CAB4967508.1"/>
    </source>
</evidence>
<keyword evidence="2" id="KW-0472">Membrane</keyword>
<reference evidence="3" key="1">
    <citation type="submission" date="2020-05" db="EMBL/GenBank/DDBJ databases">
        <authorList>
            <person name="Chiriac C."/>
            <person name="Salcher M."/>
            <person name="Ghai R."/>
            <person name="Kavagutti S V."/>
        </authorList>
    </citation>
    <scope>NUCLEOTIDE SEQUENCE</scope>
</reference>
<evidence type="ECO:0000256" key="1">
    <source>
        <dbReference type="ARBA" id="ARBA00004370"/>
    </source>
</evidence>
<dbReference type="PANTHER" id="PTHR37042:SF4">
    <property type="entry name" value="OUTER MEMBRANE PROTEIN RV1973"/>
    <property type="match status" value="1"/>
</dbReference>